<accession>A0AA36HXF7</accession>
<dbReference type="EMBL" id="CAUJNA010000446">
    <property type="protein sequence ID" value="CAJ1377150.1"/>
    <property type="molecule type" value="Genomic_DNA"/>
</dbReference>
<organism evidence="1 2">
    <name type="scientific">Effrenium voratum</name>
    <dbReference type="NCBI Taxonomy" id="2562239"/>
    <lineage>
        <taxon>Eukaryota</taxon>
        <taxon>Sar</taxon>
        <taxon>Alveolata</taxon>
        <taxon>Dinophyceae</taxon>
        <taxon>Suessiales</taxon>
        <taxon>Symbiodiniaceae</taxon>
        <taxon>Effrenium</taxon>
    </lineage>
</organism>
<name>A0AA36HXF7_9DINO</name>
<proteinExistence type="predicted"/>
<dbReference type="AlphaFoldDB" id="A0AA36HXF7"/>
<protein>
    <submittedName>
        <fullName evidence="1">Uncharacterized protein</fullName>
    </submittedName>
</protein>
<evidence type="ECO:0000313" key="1">
    <source>
        <dbReference type="EMBL" id="CAJ1377150.1"/>
    </source>
</evidence>
<comment type="caution">
    <text evidence="1">The sequence shown here is derived from an EMBL/GenBank/DDBJ whole genome shotgun (WGS) entry which is preliminary data.</text>
</comment>
<sequence length="137" mass="15387">MWPICCSCEEPSGAQELVAVKSTIPADVVSISAPLGENEEASYGLLKHLEGSWNRYEDSEFMATILGERVDWAKRWNTPTSYLRVFGINKISVTVDGTMLVAELHMLDSDRPMLFWDDSDVWVKQDAEMESTQSGTH</sequence>
<reference evidence="1" key="1">
    <citation type="submission" date="2023-08" db="EMBL/GenBank/DDBJ databases">
        <authorList>
            <person name="Chen Y."/>
            <person name="Shah S."/>
            <person name="Dougan E. K."/>
            <person name="Thang M."/>
            <person name="Chan C."/>
        </authorList>
    </citation>
    <scope>NUCLEOTIDE SEQUENCE</scope>
</reference>
<dbReference type="Proteomes" id="UP001178507">
    <property type="component" value="Unassembled WGS sequence"/>
</dbReference>
<evidence type="ECO:0000313" key="2">
    <source>
        <dbReference type="Proteomes" id="UP001178507"/>
    </source>
</evidence>
<gene>
    <name evidence="1" type="ORF">EVOR1521_LOCUS6035</name>
</gene>
<keyword evidence="2" id="KW-1185">Reference proteome</keyword>